<gene>
    <name evidence="2" type="ORF">Dfulv_42360</name>
</gene>
<dbReference type="EMBL" id="CP073720">
    <property type="protein sequence ID" value="UWP81687.1"/>
    <property type="molecule type" value="Genomic_DNA"/>
</dbReference>
<proteinExistence type="predicted"/>
<protein>
    <recommendedName>
        <fullName evidence="1">Trypsin-co-occurring domain-containing protein</fullName>
    </recommendedName>
</protein>
<dbReference type="Proteomes" id="UP001059617">
    <property type="component" value="Chromosome"/>
</dbReference>
<feature type="domain" description="Trypsin-co-occurring" evidence="1">
    <location>
        <begin position="6"/>
        <end position="84"/>
    </location>
</feature>
<reference evidence="2" key="1">
    <citation type="submission" date="2021-04" db="EMBL/GenBank/DDBJ databases">
        <authorList>
            <person name="Hartkoorn R.C."/>
            <person name="Beaudoing E."/>
            <person name="Hot D."/>
        </authorList>
    </citation>
    <scope>NUCLEOTIDE SEQUENCE</scope>
    <source>
        <strain evidence="2">NRRL B-16292</strain>
    </source>
</reference>
<dbReference type="InterPro" id="IPR045608">
    <property type="entry name" value="Trypco2"/>
</dbReference>
<sequence length="103" mass="11003">MEPPYIPLTQAIGELRTELLAAVEQATDEGLRFDVETIELELQIVAGATGKAEVGGGFWGVLTAKAAVEGYKNATQKVKLVLKPQTQGNGKVQVSDDLPPNLR</sequence>
<accession>A0ABY5VWR1</accession>
<evidence type="ECO:0000313" key="3">
    <source>
        <dbReference type="Proteomes" id="UP001059617"/>
    </source>
</evidence>
<dbReference type="Pfam" id="PF19631">
    <property type="entry name" value="Trypco2"/>
    <property type="match status" value="1"/>
</dbReference>
<reference evidence="2" key="2">
    <citation type="submission" date="2022-09" db="EMBL/GenBank/DDBJ databases">
        <title>Biosynthetic gene clusters of Dactylosporangioum fulvum.</title>
        <authorList>
            <person name="Caradec T."/>
        </authorList>
    </citation>
    <scope>NUCLEOTIDE SEQUENCE</scope>
    <source>
        <strain evidence="2">NRRL B-16292</strain>
    </source>
</reference>
<name>A0ABY5VWR1_9ACTN</name>
<evidence type="ECO:0000259" key="1">
    <source>
        <dbReference type="Pfam" id="PF19631"/>
    </source>
</evidence>
<dbReference type="RefSeq" id="WP_259859456.1">
    <property type="nucleotide sequence ID" value="NZ_BAAAST010000143.1"/>
</dbReference>
<keyword evidence="3" id="KW-1185">Reference proteome</keyword>
<evidence type="ECO:0000313" key="2">
    <source>
        <dbReference type="EMBL" id="UWP81687.1"/>
    </source>
</evidence>
<organism evidence="2 3">
    <name type="scientific">Dactylosporangium fulvum</name>
    <dbReference type="NCBI Taxonomy" id="53359"/>
    <lineage>
        <taxon>Bacteria</taxon>
        <taxon>Bacillati</taxon>
        <taxon>Actinomycetota</taxon>
        <taxon>Actinomycetes</taxon>
        <taxon>Micromonosporales</taxon>
        <taxon>Micromonosporaceae</taxon>
        <taxon>Dactylosporangium</taxon>
    </lineage>
</organism>